<accession>A0A8C7LPU3</accession>
<keyword evidence="2" id="KW-1185">Reference proteome</keyword>
<dbReference type="AlphaFoldDB" id="A0A8C7LPU3"/>
<sequence>MADEIAKAQAAQPGGDNKEIPAKILFEDDLFIHNKCSIFFNVFPKNL</sequence>
<organism evidence="1 2">
    <name type="scientific">Oncorhynchus mykiss</name>
    <name type="common">Rainbow trout</name>
    <name type="synonym">Salmo gairdneri</name>
    <dbReference type="NCBI Taxonomy" id="8022"/>
    <lineage>
        <taxon>Eukaryota</taxon>
        <taxon>Metazoa</taxon>
        <taxon>Chordata</taxon>
        <taxon>Craniata</taxon>
        <taxon>Vertebrata</taxon>
        <taxon>Euteleostomi</taxon>
        <taxon>Actinopterygii</taxon>
        <taxon>Neopterygii</taxon>
        <taxon>Teleostei</taxon>
        <taxon>Protacanthopterygii</taxon>
        <taxon>Salmoniformes</taxon>
        <taxon>Salmonidae</taxon>
        <taxon>Salmoninae</taxon>
        <taxon>Oncorhynchus</taxon>
    </lineage>
</organism>
<reference evidence="1" key="2">
    <citation type="submission" date="2025-08" db="UniProtKB">
        <authorList>
            <consortium name="Ensembl"/>
        </authorList>
    </citation>
    <scope>IDENTIFICATION</scope>
</reference>
<evidence type="ECO:0000313" key="1">
    <source>
        <dbReference type="Ensembl" id="ENSOMYP00000000304.1"/>
    </source>
</evidence>
<dbReference type="Ensembl" id="ENSOMYT00000000380.2">
    <property type="protein sequence ID" value="ENSOMYP00000000304.1"/>
    <property type="gene ID" value="ENSOMYG00000000236.2"/>
</dbReference>
<protein>
    <submittedName>
        <fullName evidence="1">Uncharacterized protein</fullName>
    </submittedName>
</protein>
<proteinExistence type="predicted"/>
<name>A0A8C7LPU3_ONCMY</name>
<dbReference type="GeneTree" id="ENSGT01010000229796"/>
<reference evidence="1" key="1">
    <citation type="submission" date="2020-07" db="EMBL/GenBank/DDBJ databases">
        <title>A long reads based de novo assembly of the rainbow trout Arlee double haploid line genome.</title>
        <authorList>
            <person name="Gao G."/>
            <person name="Palti Y."/>
        </authorList>
    </citation>
    <scope>NUCLEOTIDE SEQUENCE [LARGE SCALE GENOMIC DNA]</scope>
</reference>
<dbReference type="Proteomes" id="UP000694395">
    <property type="component" value="Chromosome 5"/>
</dbReference>
<evidence type="ECO:0000313" key="2">
    <source>
        <dbReference type="Proteomes" id="UP000694395"/>
    </source>
</evidence>
<reference evidence="1" key="3">
    <citation type="submission" date="2025-09" db="UniProtKB">
        <authorList>
            <consortium name="Ensembl"/>
        </authorList>
    </citation>
    <scope>IDENTIFICATION</scope>
</reference>